<dbReference type="PROSITE" id="PS51186">
    <property type="entry name" value="GNAT"/>
    <property type="match status" value="1"/>
</dbReference>
<keyword evidence="3" id="KW-0012">Acyltransferase</keyword>
<reference evidence="5 6" key="1">
    <citation type="submission" date="2019-06" db="EMBL/GenBank/DDBJ databases">
        <title>New taxonomy in bacterial strain CC-CFT640, isolated from vineyard.</title>
        <authorList>
            <person name="Lin S.-Y."/>
            <person name="Tsai C.-F."/>
            <person name="Young C.-C."/>
        </authorList>
    </citation>
    <scope>NUCLEOTIDE SEQUENCE [LARGE SCALE GENOMIC DNA]</scope>
    <source>
        <strain evidence="5 6">CC-CFT640</strain>
    </source>
</reference>
<dbReference type="CDD" id="cd04301">
    <property type="entry name" value="NAT_SF"/>
    <property type="match status" value="1"/>
</dbReference>
<dbReference type="FunFam" id="3.40.630.30:FF:000064">
    <property type="entry name" value="GNAT family acetyltransferase"/>
    <property type="match status" value="1"/>
</dbReference>
<dbReference type="GO" id="GO:0008080">
    <property type="term" value="F:N-acetyltransferase activity"/>
    <property type="evidence" value="ECO:0007669"/>
    <property type="project" value="UniProtKB-ARBA"/>
</dbReference>
<dbReference type="PANTHER" id="PTHR10545:SF29">
    <property type="entry name" value="GH14572P-RELATED"/>
    <property type="match status" value="1"/>
</dbReference>
<dbReference type="RefSeq" id="WP_147849506.1">
    <property type="nucleotide sequence ID" value="NZ_VDUZ01000030.1"/>
</dbReference>
<dbReference type="InterPro" id="IPR051016">
    <property type="entry name" value="Diverse_Substrate_AcTransf"/>
</dbReference>
<comment type="similarity">
    <text evidence="1">Belongs to the acetyltransferase family.</text>
</comment>
<dbReference type="PANTHER" id="PTHR10545">
    <property type="entry name" value="DIAMINE N-ACETYLTRANSFERASE"/>
    <property type="match status" value="1"/>
</dbReference>
<dbReference type="SUPFAM" id="SSF55729">
    <property type="entry name" value="Acyl-CoA N-acyltransferases (Nat)"/>
    <property type="match status" value="1"/>
</dbReference>
<evidence type="ECO:0000256" key="2">
    <source>
        <dbReference type="ARBA" id="ARBA00022679"/>
    </source>
</evidence>
<dbReference type="Proteomes" id="UP000321638">
    <property type="component" value="Unassembled WGS sequence"/>
</dbReference>
<keyword evidence="2 5" id="KW-0808">Transferase</keyword>
<evidence type="ECO:0000256" key="1">
    <source>
        <dbReference type="ARBA" id="ARBA00008694"/>
    </source>
</evidence>
<evidence type="ECO:0000313" key="6">
    <source>
        <dbReference type="Proteomes" id="UP000321638"/>
    </source>
</evidence>
<dbReference type="AlphaFoldDB" id="A0A5C8PHN9"/>
<name>A0A5C8PHN9_9HYPH</name>
<comment type="caution">
    <text evidence="5">The sequence shown here is derived from an EMBL/GenBank/DDBJ whole genome shotgun (WGS) entry which is preliminary data.</text>
</comment>
<evidence type="ECO:0000256" key="3">
    <source>
        <dbReference type="ARBA" id="ARBA00023315"/>
    </source>
</evidence>
<dbReference type="Gene3D" id="3.40.630.30">
    <property type="match status" value="1"/>
</dbReference>
<evidence type="ECO:0000259" key="4">
    <source>
        <dbReference type="PROSITE" id="PS51186"/>
    </source>
</evidence>
<dbReference type="Pfam" id="PF00583">
    <property type="entry name" value="Acetyltransf_1"/>
    <property type="match status" value="1"/>
</dbReference>
<dbReference type="InterPro" id="IPR016181">
    <property type="entry name" value="Acyl_CoA_acyltransferase"/>
</dbReference>
<accession>A0A5C8PHN9</accession>
<feature type="domain" description="N-acetyltransferase" evidence="4">
    <location>
        <begin position="4"/>
        <end position="159"/>
    </location>
</feature>
<proteinExistence type="inferred from homology"/>
<gene>
    <name evidence="5" type="ORF">FHP25_23925</name>
</gene>
<evidence type="ECO:0000313" key="5">
    <source>
        <dbReference type="EMBL" id="TXL72823.1"/>
    </source>
</evidence>
<sequence length="159" mass="18021">MPQITVRKALPQDAATIHRFCVALATFEGEPDAVQATPEILKRDGFGPEAKFATMIAELDGRPVGFALYTFNYSVWEARRGMFVEDIWVEEDVRQAGVGRALMAALARECHDRGYGRIDLNVLHWNPARRFYEAIGCTHIETWLPYRIRGDALRRLAAI</sequence>
<dbReference type="EMBL" id="VDUZ01000030">
    <property type="protein sequence ID" value="TXL72823.1"/>
    <property type="molecule type" value="Genomic_DNA"/>
</dbReference>
<keyword evidence="6" id="KW-1185">Reference proteome</keyword>
<dbReference type="OrthoDB" id="9805924at2"/>
<protein>
    <submittedName>
        <fullName evidence="5">GNAT family N-acetyltransferase</fullName>
    </submittedName>
</protein>
<organism evidence="5 6">
    <name type="scientific">Vineibacter terrae</name>
    <dbReference type="NCBI Taxonomy" id="2586908"/>
    <lineage>
        <taxon>Bacteria</taxon>
        <taxon>Pseudomonadati</taxon>
        <taxon>Pseudomonadota</taxon>
        <taxon>Alphaproteobacteria</taxon>
        <taxon>Hyphomicrobiales</taxon>
        <taxon>Vineibacter</taxon>
    </lineage>
</organism>
<dbReference type="InterPro" id="IPR000182">
    <property type="entry name" value="GNAT_dom"/>
</dbReference>